<evidence type="ECO:0000256" key="2">
    <source>
        <dbReference type="ARBA" id="ARBA00023125"/>
    </source>
</evidence>
<dbReference type="InterPro" id="IPR011663">
    <property type="entry name" value="UTRA"/>
</dbReference>
<dbReference type="Gene3D" id="3.40.1410.10">
    <property type="entry name" value="Chorismate lyase-like"/>
    <property type="match status" value="1"/>
</dbReference>
<organism evidence="5 6">
    <name type="scientific">Soehngenia longivitae</name>
    <dbReference type="NCBI Taxonomy" id="2562294"/>
    <lineage>
        <taxon>Bacteria</taxon>
        <taxon>Bacillati</taxon>
        <taxon>Bacillota</taxon>
        <taxon>Tissierellia</taxon>
        <taxon>Tissierellales</taxon>
        <taxon>Tissierellaceae</taxon>
        <taxon>Soehngenia</taxon>
    </lineage>
</organism>
<dbReference type="Pfam" id="PF00392">
    <property type="entry name" value="GntR"/>
    <property type="match status" value="1"/>
</dbReference>
<comment type="caution">
    <text evidence="5">The sequence shown here is derived from an EMBL/GenBank/DDBJ whole genome shotgun (WGS) entry which is preliminary data.</text>
</comment>
<dbReference type="InterPro" id="IPR028978">
    <property type="entry name" value="Chorismate_lyase_/UTRA_dom_sf"/>
</dbReference>
<evidence type="ECO:0000259" key="4">
    <source>
        <dbReference type="PROSITE" id="PS50949"/>
    </source>
</evidence>
<gene>
    <name evidence="5" type="ORF">E4100_04455</name>
</gene>
<feature type="domain" description="HTH gntR-type" evidence="4">
    <location>
        <begin position="4"/>
        <end position="72"/>
    </location>
</feature>
<dbReference type="CDD" id="cd07377">
    <property type="entry name" value="WHTH_GntR"/>
    <property type="match status" value="1"/>
</dbReference>
<dbReference type="PANTHER" id="PTHR44846">
    <property type="entry name" value="MANNOSYL-D-GLYCERATE TRANSPORT/METABOLISM SYSTEM REPRESSOR MNGR-RELATED"/>
    <property type="match status" value="1"/>
</dbReference>
<evidence type="ECO:0000256" key="3">
    <source>
        <dbReference type="ARBA" id="ARBA00023163"/>
    </source>
</evidence>
<dbReference type="PROSITE" id="PS50949">
    <property type="entry name" value="HTH_GNTR"/>
    <property type="match status" value="1"/>
</dbReference>
<keyword evidence="6" id="KW-1185">Reference proteome</keyword>
<dbReference type="RefSeq" id="WP_135270850.1">
    <property type="nucleotide sequence ID" value="NZ_SRIB01000005.1"/>
</dbReference>
<keyword evidence="2" id="KW-0238">DNA-binding</keyword>
<keyword evidence="1" id="KW-0805">Transcription regulation</keyword>
<dbReference type="OrthoDB" id="9815017at2"/>
<dbReference type="PANTHER" id="PTHR44846:SF1">
    <property type="entry name" value="MANNOSYL-D-GLYCERATE TRANSPORT_METABOLISM SYSTEM REPRESSOR MNGR-RELATED"/>
    <property type="match status" value="1"/>
</dbReference>
<dbReference type="GO" id="GO:0003700">
    <property type="term" value="F:DNA-binding transcription factor activity"/>
    <property type="evidence" value="ECO:0007669"/>
    <property type="project" value="InterPro"/>
</dbReference>
<evidence type="ECO:0000256" key="1">
    <source>
        <dbReference type="ARBA" id="ARBA00023015"/>
    </source>
</evidence>
<dbReference type="AlphaFoldDB" id="A0A4Z0D617"/>
<dbReference type="Pfam" id="PF07702">
    <property type="entry name" value="UTRA"/>
    <property type="match status" value="1"/>
</dbReference>
<dbReference type="InterPro" id="IPR036388">
    <property type="entry name" value="WH-like_DNA-bd_sf"/>
</dbReference>
<accession>A0A4Z0D617</accession>
<dbReference type="GO" id="GO:0003677">
    <property type="term" value="F:DNA binding"/>
    <property type="evidence" value="ECO:0007669"/>
    <property type="project" value="UniProtKB-KW"/>
</dbReference>
<dbReference type="GO" id="GO:0045892">
    <property type="term" value="P:negative regulation of DNA-templated transcription"/>
    <property type="evidence" value="ECO:0007669"/>
    <property type="project" value="TreeGrafter"/>
</dbReference>
<dbReference type="SMART" id="SM00345">
    <property type="entry name" value="HTH_GNTR"/>
    <property type="match status" value="1"/>
</dbReference>
<dbReference type="SMART" id="SM00866">
    <property type="entry name" value="UTRA"/>
    <property type="match status" value="1"/>
</dbReference>
<reference evidence="5 6" key="1">
    <citation type="submission" date="2019-03" db="EMBL/GenBank/DDBJ databases">
        <title>Draft genome sequence data and analysis of a Fermenting Bacterium, Soehngenia longevitae strain 1933PT, isolated from petroleum reservoir in Azerbaijan.</title>
        <authorList>
            <person name="Grouzdev D.S."/>
            <person name="Bidzhieva S.K."/>
            <person name="Sokolova D.S."/>
            <person name="Tourova T.P."/>
            <person name="Poltaraus A.B."/>
            <person name="Nazina T.N."/>
        </authorList>
    </citation>
    <scope>NUCLEOTIDE SEQUENCE [LARGE SCALE GENOMIC DNA]</scope>
    <source>
        <strain evidence="5 6">1933P</strain>
    </source>
</reference>
<keyword evidence="3" id="KW-0804">Transcription</keyword>
<dbReference type="InterPro" id="IPR000524">
    <property type="entry name" value="Tscrpt_reg_HTH_GntR"/>
</dbReference>
<proteinExistence type="predicted"/>
<dbReference type="SUPFAM" id="SSF64288">
    <property type="entry name" value="Chorismate lyase-like"/>
    <property type="match status" value="1"/>
</dbReference>
<name>A0A4Z0D617_9FIRM</name>
<dbReference type="PRINTS" id="PR00035">
    <property type="entry name" value="HTHGNTR"/>
</dbReference>
<dbReference type="InterPro" id="IPR036390">
    <property type="entry name" value="WH_DNA-bd_sf"/>
</dbReference>
<evidence type="ECO:0000313" key="6">
    <source>
        <dbReference type="Proteomes" id="UP000298381"/>
    </source>
</evidence>
<dbReference type="FunFam" id="1.10.10.10:FF:000079">
    <property type="entry name" value="GntR family transcriptional regulator"/>
    <property type="match status" value="1"/>
</dbReference>
<dbReference type="Proteomes" id="UP000298381">
    <property type="component" value="Unassembled WGS sequence"/>
</dbReference>
<sequence length="240" mass="27853">MGSLPLYMMIANELIKSIENGEYKKNEKLPTESKLCKIYNVSRITIRQALHVLAQKQYIEKIQGSGTYVIYSKTSVLIGRSSKIISFSDEMRMKNIIPSAKIVDFRLVKSDKQLSEELNTELGTNLIYYERILLGDDFPYCFEKGYLPVSLFSDITIKNLEKSKIEYIEKEKNIEIGYSHQVVRALMPDQKLHELLKVKLNTPLIEITHVTYTPDDIPIEKTSIIFDSNLYQAHFIKYRK</sequence>
<protein>
    <submittedName>
        <fullName evidence="5">GntR family transcriptional regulator</fullName>
    </submittedName>
</protein>
<dbReference type="EMBL" id="SRIB01000005">
    <property type="protein sequence ID" value="TFZ40332.1"/>
    <property type="molecule type" value="Genomic_DNA"/>
</dbReference>
<evidence type="ECO:0000313" key="5">
    <source>
        <dbReference type="EMBL" id="TFZ40332.1"/>
    </source>
</evidence>
<dbReference type="SUPFAM" id="SSF46785">
    <property type="entry name" value="Winged helix' DNA-binding domain"/>
    <property type="match status" value="1"/>
</dbReference>
<dbReference type="InterPro" id="IPR050679">
    <property type="entry name" value="Bact_HTH_transcr_reg"/>
</dbReference>
<dbReference type="Gene3D" id="1.10.10.10">
    <property type="entry name" value="Winged helix-like DNA-binding domain superfamily/Winged helix DNA-binding domain"/>
    <property type="match status" value="1"/>
</dbReference>